<dbReference type="PANTHER" id="PTHR15437:SF6">
    <property type="entry name" value="TRANSCRIPTION TERMINATION FACTOR, MITOCHONDRIAL"/>
    <property type="match status" value="1"/>
</dbReference>
<evidence type="ECO:0000256" key="1">
    <source>
        <dbReference type="ARBA" id="ARBA00007692"/>
    </source>
</evidence>
<dbReference type="EMBL" id="JADYXP020000005">
    <property type="protein sequence ID" value="KAL0123694.1"/>
    <property type="molecule type" value="Genomic_DNA"/>
</dbReference>
<dbReference type="SMART" id="SM00733">
    <property type="entry name" value="Mterf"/>
    <property type="match status" value="7"/>
</dbReference>
<evidence type="ECO:0008006" key="5">
    <source>
        <dbReference type="Google" id="ProtNLM"/>
    </source>
</evidence>
<comment type="caution">
    <text evidence="3">The sequence shown here is derived from an EMBL/GenBank/DDBJ whole genome shotgun (WGS) entry which is preliminary data.</text>
</comment>
<organism evidence="3 4">
    <name type="scientific">Cardiocondyla obscurior</name>
    <dbReference type="NCBI Taxonomy" id="286306"/>
    <lineage>
        <taxon>Eukaryota</taxon>
        <taxon>Metazoa</taxon>
        <taxon>Ecdysozoa</taxon>
        <taxon>Arthropoda</taxon>
        <taxon>Hexapoda</taxon>
        <taxon>Insecta</taxon>
        <taxon>Pterygota</taxon>
        <taxon>Neoptera</taxon>
        <taxon>Endopterygota</taxon>
        <taxon>Hymenoptera</taxon>
        <taxon>Apocrita</taxon>
        <taxon>Aculeata</taxon>
        <taxon>Formicoidea</taxon>
        <taxon>Formicidae</taxon>
        <taxon>Myrmicinae</taxon>
        <taxon>Cardiocondyla</taxon>
    </lineage>
</organism>
<dbReference type="Proteomes" id="UP001430953">
    <property type="component" value="Unassembled WGS sequence"/>
</dbReference>
<dbReference type="GO" id="GO:0006393">
    <property type="term" value="P:termination of mitochondrial transcription"/>
    <property type="evidence" value="ECO:0007669"/>
    <property type="project" value="TreeGrafter"/>
</dbReference>
<proteinExistence type="inferred from homology"/>
<name>A0AAW2G908_9HYME</name>
<accession>A0AAW2G908</accession>
<evidence type="ECO:0000256" key="2">
    <source>
        <dbReference type="ARBA" id="ARBA00022946"/>
    </source>
</evidence>
<evidence type="ECO:0000313" key="4">
    <source>
        <dbReference type="Proteomes" id="UP001430953"/>
    </source>
</evidence>
<dbReference type="Pfam" id="PF02536">
    <property type="entry name" value="mTERF"/>
    <property type="match status" value="2"/>
</dbReference>
<dbReference type="GO" id="GO:0005759">
    <property type="term" value="C:mitochondrial matrix"/>
    <property type="evidence" value="ECO:0007669"/>
    <property type="project" value="TreeGrafter"/>
</dbReference>
<dbReference type="InterPro" id="IPR038538">
    <property type="entry name" value="MTERF_sf"/>
</dbReference>
<keyword evidence="2" id="KW-0809">Transit peptide</keyword>
<keyword evidence="4" id="KW-1185">Reference proteome</keyword>
<comment type="similarity">
    <text evidence="1">Belongs to the mTERF family.</text>
</comment>
<protein>
    <recommendedName>
        <fullName evidence="5">Transcription termination factor, mitochondrial</fullName>
    </recommendedName>
</protein>
<dbReference type="InterPro" id="IPR003690">
    <property type="entry name" value="MTERF"/>
</dbReference>
<evidence type="ECO:0000313" key="3">
    <source>
        <dbReference type="EMBL" id="KAL0123694.1"/>
    </source>
</evidence>
<dbReference type="GO" id="GO:0003676">
    <property type="term" value="F:nucleic acid binding"/>
    <property type="evidence" value="ECO:0007669"/>
    <property type="project" value="InterPro"/>
</dbReference>
<dbReference type="Gene3D" id="1.25.70.10">
    <property type="entry name" value="Transcription termination factor 3, mitochondrial"/>
    <property type="match status" value="2"/>
</dbReference>
<sequence length="498" mass="58632">MIMAKHLVLQITNLLVKSPSRQMQTLRPALSFYINSINYILQNRTFCKDVNIVDHTCKISNYDDYLVNYMPVRRILNNTLMEILGLTKTEIKKIIDDYPYLKKRSRAEILNNYYNLIEAGIQKDTIKNNIWLLAYENNKLDDKLNCIKVLNMDNNQLIPWLCLTQEELANYVLYTLQDKDSYPYNRMEYLSHKLECSVQQLCQVTVLNLFLMKIPVSSLDKKLNILYEYNVNNKDILKDVWVLRYSENHIRHRCELYKNTGKLKIKTWAIRCPLKLISRAIQKNKMERSLMQHCENINEYLQNKLKVDEKTLHSALKKVPGILRVNIEKLDKLIDLLHQNGVPSNKILQHARIFYFNIETIQNRIKLVKEKGLSPNLAMLTQSERIFDQYIEANDVRQKLLQEHGSVKSYLIHKLHVDERLFEKTVAKYPSILRIKLTKLSNLIDMLQQNGITGDDMLNHPKVFHYSIETLRNRIETLKEAGIPLKINVIMRKNSSAV</sequence>
<dbReference type="AlphaFoldDB" id="A0AAW2G908"/>
<gene>
    <name evidence="3" type="ORF">PUN28_005896</name>
</gene>
<dbReference type="PANTHER" id="PTHR15437">
    <property type="entry name" value="TRANSCRIPTION TERMINATION FACTOR, MITOCHONDRIAL"/>
    <property type="match status" value="1"/>
</dbReference>
<reference evidence="3 4" key="1">
    <citation type="submission" date="2023-03" db="EMBL/GenBank/DDBJ databases">
        <title>High recombination rates correlate with genetic variation in Cardiocondyla obscurior ants.</title>
        <authorList>
            <person name="Errbii M."/>
        </authorList>
    </citation>
    <scope>NUCLEOTIDE SEQUENCE [LARGE SCALE GENOMIC DNA]</scope>
    <source>
        <strain evidence="3">Alpha-2009</strain>
        <tissue evidence="3">Whole body</tissue>
    </source>
</reference>